<dbReference type="GO" id="GO:0005886">
    <property type="term" value="C:plasma membrane"/>
    <property type="evidence" value="ECO:0007669"/>
    <property type="project" value="UniProtKB-ARBA"/>
</dbReference>
<evidence type="ECO:0000256" key="2">
    <source>
        <dbReference type="ARBA" id="ARBA00022692"/>
    </source>
</evidence>
<protein>
    <submittedName>
        <fullName evidence="6">ABC-type cobalt import system, permease component</fullName>
    </submittedName>
</protein>
<evidence type="ECO:0000313" key="6">
    <source>
        <dbReference type="EMBL" id="KUK36940.1"/>
    </source>
</evidence>
<accession>A0A117LBM7</accession>
<feature type="transmembrane region" description="Helical" evidence="5">
    <location>
        <begin position="88"/>
        <end position="110"/>
    </location>
</feature>
<evidence type="ECO:0000313" key="7">
    <source>
        <dbReference type="Proteomes" id="UP000053326"/>
    </source>
</evidence>
<dbReference type="CDD" id="cd16914">
    <property type="entry name" value="EcfT"/>
    <property type="match status" value="1"/>
</dbReference>
<dbReference type="EMBL" id="LGFO01000025">
    <property type="protein sequence ID" value="KUK36940.1"/>
    <property type="molecule type" value="Genomic_DNA"/>
</dbReference>
<dbReference type="PANTHER" id="PTHR33514">
    <property type="entry name" value="PROTEIN ABCI12, CHLOROPLASTIC"/>
    <property type="match status" value="1"/>
</dbReference>
<gene>
    <name evidence="6" type="ORF">XD66_0352</name>
</gene>
<keyword evidence="4 5" id="KW-0472">Membrane</keyword>
<dbReference type="InterPro" id="IPR003339">
    <property type="entry name" value="ABC/ECF_trnsptr_transmembrane"/>
</dbReference>
<keyword evidence="3 5" id="KW-1133">Transmembrane helix</keyword>
<keyword evidence="2 5" id="KW-0812">Transmembrane</keyword>
<dbReference type="Pfam" id="PF02361">
    <property type="entry name" value="CbiQ"/>
    <property type="match status" value="1"/>
</dbReference>
<feature type="transmembrane region" description="Helical" evidence="5">
    <location>
        <begin position="38"/>
        <end position="55"/>
    </location>
</feature>
<sequence>MNFNRNTASGRTLSLVKGFFPGLTYVEKRSPVHRIHPLVKLVVLFCFSLTVIATPSWAGETILFCLLMIFYALAGLGPVFISRKLRFVFIFGLLIFLVQILAVKEGILLWDVHLGPVHLSAWSEGLLGGLSMMLRFVNIIGSSYLFVATTDPNRLAYALMQAGLPYRFGFMLVTALRFIPVFYLELEQVKNAQMAKGIEMEGLSPRNLLRAVRYLLVPLVISALSKVDVLAISMESRAFGLYPTRTYMHPQDLSGSDRVAIIAVPLIFLLFYLLFAS</sequence>
<feature type="transmembrane region" description="Helical" evidence="5">
    <location>
        <begin position="168"/>
        <end position="186"/>
    </location>
</feature>
<evidence type="ECO:0000256" key="4">
    <source>
        <dbReference type="ARBA" id="ARBA00023136"/>
    </source>
</evidence>
<comment type="caution">
    <text evidence="6">The sequence shown here is derived from an EMBL/GenBank/DDBJ whole genome shotgun (WGS) entry which is preliminary data.</text>
</comment>
<reference evidence="7" key="1">
    <citation type="journal article" date="2015" name="MBio">
        <title>Genome-Resolved Metagenomic Analysis Reveals Roles for Candidate Phyla and Other Microbial Community Members in Biogeochemical Transformations in Oil Reservoirs.</title>
        <authorList>
            <person name="Hu P."/>
            <person name="Tom L."/>
            <person name="Singh A."/>
            <person name="Thomas B.C."/>
            <person name="Baker B.J."/>
            <person name="Piceno Y.M."/>
            <person name="Andersen G.L."/>
            <person name="Banfield J.F."/>
        </authorList>
    </citation>
    <scope>NUCLEOTIDE SEQUENCE [LARGE SCALE GENOMIC DNA]</scope>
</reference>
<feature type="transmembrane region" description="Helical" evidence="5">
    <location>
        <begin position="61"/>
        <end position="81"/>
    </location>
</feature>
<comment type="subcellular location">
    <subcellularLocation>
        <location evidence="1">Membrane</location>
        <topology evidence="1">Multi-pass membrane protein</topology>
    </subcellularLocation>
</comment>
<evidence type="ECO:0000256" key="5">
    <source>
        <dbReference type="SAM" id="Phobius"/>
    </source>
</evidence>
<feature type="transmembrane region" description="Helical" evidence="5">
    <location>
        <begin position="130"/>
        <end position="147"/>
    </location>
</feature>
<dbReference type="Proteomes" id="UP000053326">
    <property type="component" value="Unassembled WGS sequence"/>
</dbReference>
<evidence type="ECO:0000256" key="1">
    <source>
        <dbReference type="ARBA" id="ARBA00004141"/>
    </source>
</evidence>
<proteinExistence type="predicted"/>
<dbReference type="PANTHER" id="PTHR33514:SF13">
    <property type="entry name" value="PROTEIN ABCI12, CHLOROPLASTIC"/>
    <property type="match status" value="1"/>
</dbReference>
<feature type="transmembrane region" description="Helical" evidence="5">
    <location>
        <begin position="255"/>
        <end position="275"/>
    </location>
</feature>
<dbReference type="AlphaFoldDB" id="A0A117LBM7"/>
<organism evidence="6 7">
    <name type="scientific">Thermacetogenium phaeum</name>
    <dbReference type="NCBI Taxonomy" id="85874"/>
    <lineage>
        <taxon>Bacteria</taxon>
        <taxon>Bacillati</taxon>
        <taxon>Bacillota</taxon>
        <taxon>Clostridia</taxon>
        <taxon>Thermoanaerobacterales</taxon>
        <taxon>Thermoanaerobacteraceae</taxon>
        <taxon>Thermacetogenium</taxon>
    </lineage>
</organism>
<evidence type="ECO:0000256" key="3">
    <source>
        <dbReference type="ARBA" id="ARBA00022989"/>
    </source>
</evidence>
<name>A0A117LBM7_9THEO</name>